<evidence type="ECO:0000313" key="2">
    <source>
        <dbReference type="EMBL" id="QRD07069.1"/>
    </source>
</evidence>
<organism evidence="2 3">
    <name type="scientific">Phaeosphaeria nodorum (strain SN15 / ATCC MYA-4574 / FGSC 10173)</name>
    <name type="common">Glume blotch fungus</name>
    <name type="synonym">Parastagonospora nodorum</name>
    <dbReference type="NCBI Taxonomy" id="321614"/>
    <lineage>
        <taxon>Eukaryota</taxon>
        <taxon>Fungi</taxon>
        <taxon>Dikarya</taxon>
        <taxon>Ascomycota</taxon>
        <taxon>Pezizomycotina</taxon>
        <taxon>Dothideomycetes</taxon>
        <taxon>Pleosporomycetidae</taxon>
        <taxon>Pleosporales</taxon>
        <taxon>Pleosporineae</taxon>
        <taxon>Phaeosphaeriaceae</taxon>
        <taxon>Parastagonospora</taxon>
    </lineage>
</organism>
<proteinExistence type="predicted"/>
<dbReference type="OrthoDB" id="5985073at2759"/>
<accession>A0A7U2IC08</accession>
<sequence>MAKSGLALHYRHDHKFPNLEYLGTQTGGTSGIPSRPTRMRNNTNATGKDRVATVGMILQVRLNCASLDFLLPLIDVVQIHHSKPLPNLVEPKLGQNTVSTSLRIMTNHPRELQSCVMVDETRLPSRAHQWKVVIPGSRRQRWRCHWLRGSNRCVLSTL</sequence>
<dbReference type="VEuPathDB" id="FungiDB:JI435_446840"/>
<evidence type="ECO:0000313" key="3">
    <source>
        <dbReference type="Proteomes" id="UP000663193"/>
    </source>
</evidence>
<reference evidence="3" key="1">
    <citation type="journal article" date="2021" name="BMC Genomics">
        <title>Chromosome-level genome assembly and manually-curated proteome of model necrotroph Parastagonospora nodorum Sn15 reveals a genome-wide trove of candidate effector homologs, and redundancy of virulence-related functions within an accessory chromosome.</title>
        <authorList>
            <person name="Bertazzoni S."/>
            <person name="Jones D.A.B."/>
            <person name="Phan H.T."/>
            <person name="Tan K.-C."/>
            <person name="Hane J.K."/>
        </authorList>
    </citation>
    <scope>NUCLEOTIDE SEQUENCE [LARGE SCALE GENOMIC DNA]</scope>
    <source>
        <strain evidence="3">SN15 / ATCC MYA-4574 / FGSC 10173)</strain>
    </source>
</reference>
<name>A0A7U2IC08_PHANO</name>
<protein>
    <submittedName>
        <fullName evidence="2">Uncharacterized protein</fullName>
    </submittedName>
</protein>
<dbReference type="EMBL" id="CP069043">
    <property type="protein sequence ID" value="QRD07069.1"/>
    <property type="molecule type" value="Genomic_DNA"/>
</dbReference>
<keyword evidence="3" id="KW-1185">Reference proteome</keyword>
<evidence type="ECO:0000256" key="1">
    <source>
        <dbReference type="SAM" id="MobiDB-lite"/>
    </source>
</evidence>
<dbReference type="Proteomes" id="UP000663193">
    <property type="component" value="Chromosome 21"/>
</dbReference>
<dbReference type="AlphaFoldDB" id="A0A7U2IC08"/>
<feature type="region of interest" description="Disordered" evidence="1">
    <location>
        <begin position="21"/>
        <end position="45"/>
    </location>
</feature>
<gene>
    <name evidence="2" type="ORF">JI435_446840</name>
</gene>